<keyword evidence="1" id="KW-0812">Transmembrane</keyword>
<reference evidence="2" key="2">
    <citation type="submission" date="2020-09" db="EMBL/GenBank/DDBJ databases">
        <authorList>
            <person name="Sun Q."/>
            <person name="Kim S."/>
        </authorList>
    </citation>
    <scope>NUCLEOTIDE SEQUENCE</scope>
    <source>
        <strain evidence="2">KCTC 12711</strain>
    </source>
</reference>
<keyword evidence="1" id="KW-1133">Transmembrane helix</keyword>
<evidence type="ECO:0000256" key="1">
    <source>
        <dbReference type="SAM" id="Phobius"/>
    </source>
</evidence>
<proteinExistence type="predicted"/>
<feature type="transmembrane region" description="Helical" evidence="1">
    <location>
        <begin position="89"/>
        <end position="106"/>
    </location>
</feature>
<feature type="transmembrane region" description="Helical" evidence="1">
    <location>
        <begin position="66"/>
        <end position="83"/>
    </location>
</feature>
<name>A0A918RK66_9GAMM</name>
<dbReference type="InterPro" id="IPR008407">
    <property type="entry name" value="Brnchd-chn_aa_trnsp_AzlD"/>
</dbReference>
<dbReference type="Proteomes" id="UP000614811">
    <property type="component" value="Unassembled WGS sequence"/>
</dbReference>
<keyword evidence="3" id="KW-1185">Reference proteome</keyword>
<dbReference type="Pfam" id="PF05437">
    <property type="entry name" value="AzlD"/>
    <property type="match status" value="1"/>
</dbReference>
<dbReference type="RefSeq" id="WP_189398804.1">
    <property type="nucleotide sequence ID" value="NZ_BMXA01000001.1"/>
</dbReference>
<protein>
    <recommendedName>
        <fullName evidence="4">AzlD domain-containing protein</fullName>
    </recommendedName>
</protein>
<dbReference type="AlphaFoldDB" id="A0A918RK66"/>
<comment type="caution">
    <text evidence="2">The sequence shown here is derived from an EMBL/GenBank/DDBJ whole genome shotgun (WGS) entry which is preliminary data.</text>
</comment>
<evidence type="ECO:0000313" key="3">
    <source>
        <dbReference type="Proteomes" id="UP000614811"/>
    </source>
</evidence>
<evidence type="ECO:0000313" key="2">
    <source>
        <dbReference type="EMBL" id="GHA02057.1"/>
    </source>
</evidence>
<keyword evidence="1" id="KW-0472">Membrane</keyword>
<dbReference type="EMBL" id="BMXA01000001">
    <property type="protein sequence ID" value="GHA02057.1"/>
    <property type="molecule type" value="Genomic_DNA"/>
</dbReference>
<feature type="transmembrane region" description="Helical" evidence="1">
    <location>
        <begin position="36"/>
        <end position="54"/>
    </location>
</feature>
<organism evidence="2 3">
    <name type="scientific">Arenicella chitinivorans</name>
    <dbReference type="NCBI Taxonomy" id="1329800"/>
    <lineage>
        <taxon>Bacteria</taxon>
        <taxon>Pseudomonadati</taxon>
        <taxon>Pseudomonadota</taxon>
        <taxon>Gammaproteobacteria</taxon>
        <taxon>Arenicellales</taxon>
        <taxon>Arenicellaceae</taxon>
        <taxon>Arenicella</taxon>
    </lineage>
</organism>
<accession>A0A918RK66</accession>
<sequence>MSWLVVIGLTAITFVNRYLFFSNQLKLRLGVRGQRFLRYSSFAVLTAIWVPIVIRLEYRPMHLDIAGWDYLIAAAVAGVLTLMRVPALFVVLVSSALFFCLRFWVLA</sequence>
<gene>
    <name evidence="2" type="ORF">GCM10008090_09130</name>
</gene>
<reference evidence="2" key="1">
    <citation type="journal article" date="2014" name="Int. J. Syst. Evol. Microbiol.">
        <title>Complete genome sequence of Corynebacterium casei LMG S-19264T (=DSM 44701T), isolated from a smear-ripened cheese.</title>
        <authorList>
            <consortium name="US DOE Joint Genome Institute (JGI-PGF)"/>
            <person name="Walter F."/>
            <person name="Albersmeier A."/>
            <person name="Kalinowski J."/>
            <person name="Ruckert C."/>
        </authorList>
    </citation>
    <scope>NUCLEOTIDE SEQUENCE</scope>
    <source>
        <strain evidence="2">KCTC 12711</strain>
    </source>
</reference>
<evidence type="ECO:0008006" key="4">
    <source>
        <dbReference type="Google" id="ProtNLM"/>
    </source>
</evidence>